<evidence type="ECO:0000313" key="6">
    <source>
        <dbReference type="EMBL" id="NYT51463.1"/>
    </source>
</evidence>
<evidence type="ECO:0000259" key="4">
    <source>
        <dbReference type="PROSITE" id="PS51077"/>
    </source>
</evidence>
<dbReference type="GO" id="GO:0003677">
    <property type="term" value="F:DNA binding"/>
    <property type="evidence" value="ECO:0007669"/>
    <property type="project" value="UniProtKB-KW"/>
</dbReference>
<sequence>MVNKQAANVLELLEFFAAHQRPATLADIANHFGWPRSSTFKLLGTLKTRGYLYEPRPKGGYYPAPLLADLVNRIEQAQPVPKDVHALLERLAAETGETAVLAAASDAYATFVATVESPHPIRYAAPVGKRVPLHATATGRALLSQMDEKTRASILRKTSFQAYTEMTLTTAAAVEQEIQTSRERGWFLGEGGYTPDLGGVAMPFPLEGRCFALLIGGPNQRVQPRMAELVAILKRHVDAYRARHG</sequence>
<feature type="domain" description="IclR-ED" evidence="5">
    <location>
        <begin position="66"/>
        <end position="245"/>
    </location>
</feature>
<keyword evidence="3" id="KW-0804">Transcription</keyword>
<dbReference type="InterPro" id="IPR014757">
    <property type="entry name" value="Tscrpt_reg_IclR_C"/>
</dbReference>
<dbReference type="Gene3D" id="3.30.450.40">
    <property type="match status" value="1"/>
</dbReference>
<dbReference type="SMART" id="SM00346">
    <property type="entry name" value="HTH_ICLR"/>
    <property type="match status" value="1"/>
</dbReference>
<dbReference type="PANTHER" id="PTHR30136">
    <property type="entry name" value="HELIX-TURN-HELIX TRANSCRIPTIONAL REGULATOR, ICLR FAMILY"/>
    <property type="match status" value="1"/>
</dbReference>
<proteinExistence type="predicted"/>
<dbReference type="EMBL" id="JACCEM010000012">
    <property type="protein sequence ID" value="NYT51463.1"/>
    <property type="molecule type" value="Genomic_DNA"/>
</dbReference>
<dbReference type="InterPro" id="IPR029016">
    <property type="entry name" value="GAF-like_dom_sf"/>
</dbReference>
<dbReference type="Pfam" id="PF09339">
    <property type="entry name" value="HTH_IclR"/>
    <property type="match status" value="1"/>
</dbReference>
<dbReference type="GO" id="GO:0045892">
    <property type="term" value="P:negative regulation of DNA-templated transcription"/>
    <property type="evidence" value="ECO:0007669"/>
    <property type="project" value="TreeGrafter"/>
</dbReference>
<name>A0A853G3L3_9BURK</name>
<evidence type="ECO:0000259" key="5">
    <source>
        <dbReference type="PROSITE" id="PS51078"/>
    </source>
</evidence>
<dbReference type="PROSITE" id="PS51077">
    <property type="entry name" value="HTH_ICLR"/>
    <property type="match status" value="1"/>
</dbReference>
<gene>
    <name evidence="6" type="ORF">H0A72_19295</name>
</gene>
<dbReference type="Proteomes" id="UP000559809">
    <property type="component" value="Unassembled WGS sequence"/>
</dbReference>
<dbReference type="Gene3D" id="1.10.10.10">
    <property type="entry name" value="Winged helix-like DNA-binding domain superfamily/Winged helix DNA-binding domain"/>
    <property type="match status" value="1"/>
</dbReference>
<reference evidence="6 7" key="1">
    <citation type="submission" date="2020-07" db="EMBL/GenBank/DDBJ databases">
        <title>Taxonomic revisions and descriptions of new bacterial species based on genomic comparisons in the high-G+C-content subgroup of the family Alcaligenaceae.</title>
        <authorList>
            <person name="Szabo A."/>
            <person name="Felfoldi T."/>
        </authorList>
    </citation>
    <scope>NUCLEOTIDE SEQUENCE [LARGE SCALE GENOMIC DNA]</scope>
    <source>
        <strain evidence="6 7">LMG 24012</strain>
    </source>
</reference>
<accession>A0A853G3L3</accession>
<dbReference type="PANTHER" id="PTHR30136:SF35">
    <property type="entry name" value="HTH-TYPE TRANSCRIPTIONAL REGULATOR RV1719"/>
    <property type="match status" value="1"/>
</dbReference>
<feature type="domain" description="HTH iclR-type" evidence="4">
    <location>
        <begin position="3"/>
        <end position="65"/>
    </location>
</feature>
<dbReference type="GO" id="GO:0003700">
    <property type="term" value="F:DNA-binding transcription factor activity"/>
    <property type="evidence" value="ECO:0007669"/>
    <property type="project" value="TreeGrafter"/>
</dbReference>
<dbReference type="InterPro" id="IPR005471">
    <property type="entry name" value="Tscrpt_reg_IclR_N"/>
</dbReference>
<protein>
    <submittedName>
        <fullName evidence="6">IclR family transcriptional regulator</fullName>
    </submittedName>
</protein>
<evidence type="ECO:0000256" key="3">
    <source>
        <dbReference type="ARBA" id="ARBA00023163"/>
    </source>
</evidence>
<dbReference type="SUPFAM" id="SSF55781">
    <property type="entry name" value="GAF domain-like"/>
    <property type="match status" value="1"/>
</dbReference>
<dbReference type="InterPro" id="IPR036390">
    <property type="entry name" value="WH_DNA-bd_sf"/>
</dbReference>
<evidence type="ECO:0000313" key="7">
    <source>
        <dbReference type="Proteomes" id="UP000559809"/>
    </source>
</evidence>
<keyword evidence="1" id="KW-0805">Transcription regulation</keyword>
<evidence type="ECO:0000256" key="1">
    <source>
        <dbReference type="ARBA" id="ARBA00023015"/>
    </source>
</evidence>
<comment type="caution">
    <text evidence="6">The sequence shown here is derived from an EMBL/GenBank/DDBJ whole genome shotgun (WGS) entry which is preliminary data.</text>
</comment>
<dbReference type="AlphaFoldDB" id="A0A853G3L3"/>
<dbReference type="InterPro" id="IPR050707">
    <property type="entry name" value="HTH_MetabolicPath_Reg"/>
</dbReference>
<organism evidence="6 7">
    <name type="scientific">Parapusillimonas granuli</name>
    <dbReference type="NCBI Taxonomy" id="380911"/>
    <lineage>
        <taxon>Bacteria</taxon>
        <taxon>Pseudomonadati</taxon>
        <taxon>Pseudomonadota</taxon>
        <taxon>Betaproteobacteria</taxon>
        <taxon>Burkholderiales</taxon>
        <taxon>Alcaligenaceae</taxon>
        <taxon>Parapusillimonas</taxon>
    </lineage>
</organism>
<dbReference type="SUPFAM" id="SSF46785">
    <property type="entry name" value="Winged helix' DNA-binding domain"/>
    <property type="match status" value="1"/>
</dbReference>
<keyword evidence="2" id="KW-0238">DNA-binding</keyword>
<dbReference type="Pfam" id="PF01614">
    <property type="entry name" value="IclR_C"/>
    <property type="match status" value="1"/>
</dbReference>
<dbReference type="PROSITE" id="PS51078">
    <property type="entry name" value="ICLR_ED"/>
    <property type="match status" value="1"/>
</dbReference>
<dbReference type="InterPro" id="IPR036388">
    <property type="entry name" value="WH-like_DNA-bd_sf"/>
</dbReference>
<evidence type="ECO:0000256" key="2">
    <source>
        <dbReference type="ARBA" id="ARBA00023125"/>
    </source>
</evidence>
<keyword evidence="7" id="KW-1185">Reference proteome</keyword>